<evidence type="ECO:0000256" key="7">
    <source>
        <dbReference type="ARBA" id="ARBA00023136"/>
    </source>
</evidence>
<keyword evidence="8" id="KW-1015">Disulfide bond</keyword>
<keyword evidence="4 10" id="KW-0812">Transmembrane</keyword>
<evidence type="ECO:0000256" key="9">
    <source>
        <dbReference type="ARBA" id="ARBA00037847"/>
    </source>
</evidence>
<keyword evidence="14" id="KW-1185">Reference proteome</keyword>
<keyword evidence="6 10" id="KW-1133">Transmembrane helix</keyword>
<organism evidence="13 14">
    <name type="scientific">Mya arenaria</name>
    <name type="common">Soft-shell clam</name>
    <dbReference type="NCBI Taxonomy" id="6604"/>
    <lineage>
        <taxon>Eukaryota</taxon>
        <taxon>Metazoa</taxon>
        <taxon>Spiralia</taxon>
        <taxon>Lophotrochozoa</taxon>
        <taxon>Mollusca</taxon>
        <taxon>Bivalvia</taxon>
        <taxon>Autobranchia</taxon>
        <taxon>Heteroconchia</taxon>
        <taxon>Euheterodonta</taxon>
        <taxon>Imparidentia</taxon>
        <taxon>Neoheterodontei</taxon>
        <taxon>Myida</taxon>
        <taxon>Myoidea</taxon>
        <taxon>Myidae</taxon>
        <taxon>Mya</taxon>
    </lineage>
</organism>
<evidence type="ECO:0000313" key="13">
    <source>
        <dbReference type="EMBL" id="WAQ94194.1"/>
    </source>
</evidence>
<evidence type="ECO:0000256" key="1">
    <source>
        <dbReference type="ARBA" id="ARBA00004606"/>
    </source>
</evidence>
<accession>A0ABY7DA51</accession>
<dbReference type="InterPro" id="IPR045885">
    <property type="entry name" value="GalNAc-T"/>
</dbReference>
<evidence type="ECO:0000256" key="8">
    <source>
        <dbReference type="ARBA" id="ARBA00023157"/>
    </source>
</evidence>
<dbReference type="CDD" id="cd02510">
    <property type="entry name" value="pp-GalNAc-T"/>
    <property type="match status" value="1"/>
</dbReference>
<keyword evidence="7 10" id="KW-0472">Membrane</keyword>
<dbReference type="Proteomes" id="UP001164746">
    <property type="component" value="Chromosome 1"/>
</dbReference>
<feature type="domain" description="Glycosyltransferase 2-like" evidence="11">
    <location>
        <begin position="64"/>
        <end position="160"/>
    </location>
</feature>
<dbReference type="Pfam" id="PF00535">
    <property type="entry name" value="Glycos_transf_2"/>
    <property type="match status" value="1"/>
</dbReference>
<sequence length="437" mass="50454">MGKPVYIVKEKLTKEQQADFDQGWQDNAFNRYASDMISLHRALPDVRAETCKTIDYGTNLPSACVIIIFHNEAWSVLLRTIHSVIDRSEPNLLKQIIVVDDFSDFDHLKDPLQEYIDQLDKVTLVRAHERSGLIRARLMGFDKCTAAVAIFLDSHCETTEVLICVCVLCYTQCDDFAKILNSYTNRKVHTIPAFFKKLQKRVGVIVLRITFALLFCIIQLTLFTLGWLLPLLARINENETNVLVPDTFSYGYRQNPDAKDMLVGGFDWGLLFNWHQVPELELKRIEYKTNVPVRIPTMAGGLFAIRSKFFTKLGTYDSGFDIWGGENLELSFKTWMCGGTLETIPCSHVGHVFRKRSPYKWDPKRNVVKRNLVRLAEVWLDEFKEYYYQRIGRDLGEFGDVSDRKALREKLQCKSFKWYLNNIYPELFLPGEAVASG</sequence>
<feature type="non-terminal residue" evidence="13">
    <location>
        <position position="437"/>
    </location>
</feature>
<dbReference type="Gene3D" id="3.90.550.10">
    <property type="entry name" value="Spore Coat Polysaccharide Biosynthesis Protein SpsA, Chain A"/>
    <property type="match status" value="2"/>
</dbReference>
<evidence type="ECO:0000256" key="10">
    <source>
        <dbReference type="SAM" id="Phobius"/>
    </source>
</evidence>
<feature type="domain" description="Galactosyltransferase C-terminal" evidence="12">
    <location>
        <begin position="284"/>
        <end position="351"/>
    </location>
</feature>
<evidence type="ECO:0000259" key="12">
    <source>
        <dbReference type="Pfam" id="PF02709"/>
    </source>
</evidence>
<evidence type="ECO:0000256" key="4">
    <source>
        <dbReference type="ARBA" id="ARBA00022692"/>
    </source>
</evidence>
<dbReference type="InterPro" id="IPR027791">
    <property type="entry name" value="Galactosyl_T_C"/>
</dbReference>
<proteinExistence type="inferred from homology"/>
<evidence type="ECO:0000259" key="11">
    <source>
        <dbReference type="Pfam" id="PF00535"/>
    </source>
</evidence>
<keyword evidence="5" id="KW-0735">Signal-anchor</keyword>
<dbReference type="InterPro" id="IPR029044">
    <property type="entry name" value="Nucleotide-diphossugar_trans"/>
</dbReference>
<dbReference type="PANTHER" id="PTHR11675:SF131">
    <property type="entry name" value="POLYPEPTIDE N-ACETYLGALACTOSAMINYLTRANSFERASE 9-RELATED"/>
    <property type="match status" value="1"/>
</dbReference>
<dbReference type="Pfam" id="PF02709">
    <property type="entry name" value="Glyco_transf_7C"/>
    <property type="match status" value="1"/>
</dbReference>
<protein>
    <submittedName>
        <fullName evidence="13">GLT13-like protein</fullName>
    </submittedName>
</protein>
<evidence type="ECO:0000256" key="3">
    <source>
        <dbReference type="ARBA" id="ARBA00022679"/>
    </source>
</evidence>
<dbReference type="InterPro" id="IPR001173">
    <property type="entry name" value="Glyco_trans_2-like"/>
</dbReference>
<feature type="transmembrane region" description="Helical" evidence="10">
    <location>
        <begin position="205"/>
        <end position="229"/>
    </location>
</feature>
<evidence type="ECO:0000256" key="6">
    <source>
        <dbReference type="ARBA" id="ARBA00022989"/>
    </source>
</evidence>
<evidence type="ECO:0000256" key="2">
    <source>
        <dbReference type="ARBA" id="ARBA00005680"/>
    </source>
</evidence>
<dbReference type="EMBL" id="CP111012">
    <property type="protein sequence ID" value="WAQ94194.1"/>
    <property type="molecule type" value="Genomic_DNA"/>
</dbReference>
<reference evidence="13" key="1">
    <citation type="submission" date="2022-11" db="EMBL/GenBank/DDBJ databases">
        <title>Centuries of genome instability and evolution in soft-shell clam transmissible cancer (bioRxiv).</title>
        <authorList>
            <person name="Hart S.F.M."/>
            <person name="Yonemitsu M.A."/>
            <person name="Giersch R.M."/>
            <person name="Beal B.F."/>
            <person name="Arriagada G."/>
            <person name="Davis B.W."/>
            <person name="Ostrander E.A."/>
            <person name="Goff S.P."/>
            <person name="Metzger M.J."/>
        </authorList>
    </citation>
    <scope>NUCLEOTIDE SEQUENCE</scope>
    <source>
        <strain evidence="13">MELC-2E11</strain>
        <tissue evidence="13">Siphon/mantle</tissue>
    </source>
</reference>
<name>A0ABY7DA51_MYAAR</name>
<dbReference type="PANTHER" id="PTHR11675">
    <property type="entry name" value="N-ACETYLGALACTOSAMINYLTRANSFERASE"/>
    <property type="match status" value="1"/>
</dbReference>
<evidence type="ECO:0000256" key="5">
    <source>
        <dbReference type="ARBA" id="ARBA00022968"/>
    </source>
</evidence>
<gene>
    <name evidence="13" type="ORF">MAR_006665</name>
</gene>
<evidence type="ECO:0000313" key="14">
    <source>
        <dbReference type="Proteomes" id="UP001164746"/>
    </source>
</evidence>
<comment type="subcellular location">
    <subcellularLocation>
        <location evidence="9">Endomembrane system</location>
        <topology evidence="9">Single-pass membrane protein</topology>
    </subcellularLocation>
    <subcellularLocation>
        <location evidence="1">Membrane</location>
        <topology evidence="1">Single-pass type II membrane protein</topology>
    </subcellularLocation>
</comment>
<dbReference type="SUPFAM" id="SSF53448">
    <property type="entry name" value="Nucleotide-diphospho-sugar transferases"/>
    <property type="match status" value="2"/>
</dbReference>
<comment type="similarity">
    <text evidence="2">Belongs to the glycosyltransferase 2 family. GalNAc-T subfamily.</text>
</comment>
<keyword evidence="3" id="KW-0808">Transferase</keyword>